<protein>
    <recommendedName>
        <fullName evidence="5">N-acetyl-gamma-glutamyl-phosphate reductase</fullName>
        <shortName evidence="5">AGPR</shortName>
        <ecNumber evidence="5">1.2.1.38</ecNumber>
    </recommendedName>
    <alternativeName>
        <fullName evidence="5">N-acetyl-glutamate semialdehyde dehydrogenase</fullName>
        <shortName evidence="5">NAGSA dehydrogenase</shortName>
    </alternativeName>
</protein>
<dbReference type="GO" id="GO:0003942">
    <property type="term" value="F:N-acetyl-gamma-glutamyl-phosphate reductase activity"/>
    <property type="evidence" value="ECO:0007669"/>
    <property type="project" value="UniProtKB-UniRule"/>
</dbReference>
<dbReference type="EMBL" id="CABWIE010000036">
    <property type="protein sequence ID" value="VWM02294.1"/>
    <property type="molecule type" value="Genomic_DNA"/>
</dbReference>
<accession>A0A5K1JE77</accession>
<dbReference type="GO" id="GO:0006526">
    <property type="term" value="P:L-arginine biosynthetic process"/>
    <property type="evidence" value="ECO:0007669"/>
    <property type="project" value="UniProtKB-UniRule"/>
</dbReference>
<keyword evidence="4 5" id="KW-0560">Oxidoreductase</keyword>
<dbReference type="EC" id="1.2.1.38" evidence="5"/>
<dbReference type="InterPro" id="IPR023013">
    <property type="entry name" value="AGPR_AS"/>
</dbReference>
<evidence type="ECO:0000256" key="1">
    <source>
        <dbReference type="ARBA" id="ARBA00022571"/>
    </source>
</evidence>
<proteinExistence type="inferred from homology"/>
<dbReference type="CDD" id="cd17895">
    <property type="entry name" value="AGPR_1_N"/>
    <property type="match status" value="1"/>
</dbReference>
<dbReference type="SUPFAM" id="SSF55347">
    <property type="entry name" value="Glyceraldehyde-3-phosphate dehydrogenase-like, C-terminal domain"/>
    <property type="match status" value="1"/>
</dbReference>
<comment type="similarity">
    <text evidence="5">Belongs to the NAGSA dehydrogenase family. Type 1 subfamily.</text>
</comment>
<dbReference type="Gene3D" id="3.40.50.720">
    <property type="entry name" value="NAD(P)-binding Rossmann-like Domain"/>
    <property type="match status" value="1"/>
</dbReference>
<evidence type="ECO:0000256" key="2">
    <source>
        <dbReference type="ARBA" id="ARBA00022605"/>
    </source>
</evidence>
<comment type="pathway">
    <text evidence="5">Amino-acid biosynthesis; L-arginine biosynthesis; N(2)-acetyl-L-ornithine from L-glutamate: step 3/4.</text>
</comment>
<feature type="active site" evidence="5 6">
    <location>
        <position position="159"/>
    </location>
</feature>
<dbReference type="PANTHER" id="PTHR32338:SF10">
    <property type="entry name" value="N-ACETYL-GAMMA-GLUTAMYL-PHOSPHATE REDUCTASE, CHLOROPLASTIC-RELATED"/>
    <property type="match status" value="1"/>
</dbReference>
<dbReference type="InterPro" id="IPR000706">
    <property type="entry name" value="AGPR_type-1"/>
</dbReference>
<evidence type="ECO:0000256" key="3">
    <source>
        <dbReference type="ARBA" id="ARBA00022857"/>
    </source>
</evidence>
<sequence>MSLKVGIVGAAGYAGAELIRLVLGHPEFELAAITSNADAGQPLSAVYPSFTGVSDLVFTTHDAPELKNCDAVFLAVPHTAAMAQVPALLAAGVSCIDLSADYRLSDPATFEAWYAAEHTSPELLKSRAFGLPELFCQDLETAASDHADGKPVLVACAGCYPTATSLAAAPAVRAGWVAQSGPVIVDAISGVTGAGKSCNARTHFCSADENLEAYGVGKHRHTPEIEQILGLTDRVVFTPHLAPLKRGLLSTVTMPLTPQAIDTLTLEDVVDHYQQFYAGRTFVRVLDAGQQPKTASVIGTNAAQIGLALNKRAGVLVATGAIDNLCKGAAGQAVQCANIVFGFDERRGLPTVACPV</sequence>
<evidence type="ECO:0000313" key="9">
    <source>
        <dbReference type="Proteomes" id="UP000361836"/>
    </source>
</evidence>
<dbReference type="NCBIfam" id="TIGR01850">
    <property type="entry name" value="argC"/>
    <property type="match status" value="1"/>
</dbReference>
<organism evidence="8 9">
    <name type="scientific">Collinsella aerofaciens</name>
    <dbReference type="NCBI Taxonomy" id="74426"/>
    <lineage>
        <taxon>Bacteria</taxon>
        <taxon>Bacillati</taxon>
        <taxon>Actinomycetota</taxon>
        <taxon>Coriobacteriia</taxon>
        <taxon>Coriobacteriales</taxon>
        <taxon>Coriobacteriaceae</taxon>
        <taxon>Collinsella</taxon>
    </lineage>
</organism>
<dbReference type="Pfam" id="PF01118">
    <property type="entry name" value="Semialdhyde_dh"/>
    <property type="match status" value="1"/>
</dbReference>
<dbReference type="SMART" id="SM00859">
    <property type="entry name" value="Semialdhyde_dh"/>
    <property type="match status" value="1"/>
</dbReference>
<evidence type="ECO:0000256" key="4">
    <source>
        <dbReference type="ARBA" id="ARBA00023002"/>
    </source>
</evidence>
<comment type="subcellular location">
    <subcellularLocation>
        <location evidence="5">Cytoplasm</location>
    </subcellularLocation>
</comment>
<dbReference type="UniPathway" id="UPA00068">
    <property type="reaction ID" value="UER00108"/>
</dbReference>
<reference evidence="8 9" key="1">
    <citation type="submission" date="2019-10" db="EMBL/GenBank/DDBJ databases">
        <authorList>
            <person name="Wolf R A."/>
        </authorList>
    </citation>
    <scope>NUCLEOTIDE SEQUENCE [LARGE SCALE GENOMIC DNA]</scope>
    <source>
        <strain evidence="8">Collinsella_aerofaciens_MC2</strain>
    </source>
</reference>
<dbReference type="RefSeq" id="WP_152077167.1">
    <property type="nucleotide sequence ID" value="NZ_CAAKNU010000054.1"/>
</dbReference>
<evidence type="ECO:0000259" key="7">
    <source>
        <dbReference type="SMART" id="SM00859"/>
    </source>
</evidence>
<dbReference type="Proteomes" id="UP000361836">
    <property type="component" value="Unassembled WGS sequence"/>
</dbReference>
<evidence type="ECO:0000256" key="5">
    <source>
        <dbReference type="HAMAP-Rule" id="MF_00150"/>
    </source>
</evidence>
<dbReference type="GO" id="GO:0070401">
    <property type="term" value="F:NADP+ binding"/>
    <property type="evidence" value="ECO:0007669"/>
    <property type="project" value="InterPro"/>
</dbReference>
<dbReference type="InterPro" id="IPR036291">
    <property type="entry name" value="NAD(P)-bd_dom_sf"/>
</dbReference>
<dbReference type="CDD" id="cd23934">
    <property type="entry name" value="AGPR_1_C"/>
    <property type="match status" value="1"/>
</dbReference>
<dbReference type="HAMAP" id="MF_00150">
    <property type="entry name" value="ArgC_type1"/>
    <property type="match status" value="1"/>
</dbReference>
<keyword evidence="9" id="KW-1185">Reference proteome</keyword>
<dbReference type="InterPro" id="IPR050085">
    <property type="entry name" value="AGPR"/>
</dbReference>
<dbReference type="PANTHER" id="PTHR32338">
    <property type="entry name" value="N-ACETYL-GAMMA-GLUTAMYL-PHOSPHATE REDUCTASE, CHLOROPLASTIC-RELATED-RELATED"/>
    <property type="match status" value="1"/>
</dbReference>
<dbReference type="GO" id="GO:0051287">
    <property type="term" value="F:NAD binding"/>
    <property type="evidence" value="ECO:0007669"/>
    <property type="project" value="InterPro"/>
</dbReference>
<keyword evidence="5" id="KW-0963">Cytoplasm</keyword>
<evidence type="ECO:0000256" key="6">
    <source>
        <dbReference type="PROSITE-ProRule" id="PRU10010"/>
    </source>
</evidence>
<comment type="function">
    <text evidence="5">Catalyzes the NADPH-dependent reduction of N-acetyl-5-glutamyl phosphate to yield N-acetyl-L-glutamate 5-semialdehyde.</text>
</comment>
<keyword evidence="3 5" id="KW-0521">NADP</keyword>
<dbReference type="SUPFAM" id="SSF51735">
    <property type="entry name" value="NAD(P)-binding Rossmann-fold domains"/>
    <property type="match status" value="1"/>
</dbReference>
<dbReference type="PROSITE" id="PS01224">
    <property type="entry name" value="ARGC"/>
    <property type="match status" value="1"/>
</dbReference>
<gene>
    <name evidence="5 8" type="primary">argC</name>
    <name evidence="8" type="ORF">KCJAJFAP_01104</name>
</gene>
<dbReference type="AlphaFoldDB" id="A0A5K1JE77"/>
<comment type="catalytic activity">
    <reaction evidence="5">
        <text>N-acetyl-L-glutamate 5-semialdehyde + phosphate + NADP(+) = N-acetyl-L-glutamyl 5-phosphate + NADPH + H(+)</text>
        <dbReference type="Rhea" id="RHEA:21588"/>
        <dbReference type="ChEBI" id="CHEBI:15378"/>
        <dbReference type="ChEBI" id="CHEBI:29123"/>
        <dbReference type="ChEBI" id="CHEBI:43474"/>
        <dbReference type="ChEBI" id="CHEBI:57783"/>
        <dbReference type="ChEBI" id="CHEBI:57936"/>
        <dbReference type="ChEBI" id="CHEBI:58349"/>
        <dbReference type="EC" id="1.2.1.38"/>
    </reaction>
</comment>
<dbReference type="Gene3D" id="3.30.360.10">
    <property type="entry name" value="Dihydrodipicolinate Reductase, domain 2"/>
    <property type="match status" value="1"/>
</dbReference>
<keyword evidence="1 5" id="KW-0055">Arginine biosynthesis</keyword>
<feature type="domain" description="Semialdehyde dehydrogenase NAD-binding" evidence="7">
    <location>
        <begin position="4"/>
        <end position="142"/>
    </location>
</feature>
<dbReference type="GO" id="GO:0005737">
    <property type="term" value="C:cytoplasm"/>
    <property type="evidence" value="ECO:0007669"/>
    <property type="project" value="UniProtKB-SubCell"/>
</dbReference>
<dbReference type="InterPro" id="IPR000534">
    <property type="entry name" value="Semialdehyde_DH_NAD-bd"/>
</dbReference>
<dbReference type="Pfam" id="PF22698">
    <property type="entry name" value="Semialdhyde_dhC_1"/>
    <property type="match status" value="1"/>
</dbReference>
<dbReference type="InterPro" id="IPR058924">
    <property type="entry name" value="AGPR_dimerisation_dom"/>
</dbReference>
<keyword evidence="2 5" id="KW-0028">Amino-acid biosynthesis</keyword>
<evidence type="ECO:0000313" key="8">
    <source>
        <dbReference type="EMBL" id="VWM02294.1"/>
    </source>
</evidence>
<name>A0A5K1JE77_9ACTN</name>